<dbReference type="EMBL" id="SSTD01004767">
    <property type="protein sequence ID" value="TYK22878.1"/>
    <property type="molecule type" value="Genomic_DNA"/>
</dbReference>
<accession>A0A5D3DHC3</accession>
<comment type="caution">
    <text evidence="2">The sequence shown here is derived from an EMBL/GenBank/DDBJ whole genome shotgun (WGS) entry which is preliminary data.</text>
</comment>
<sequence>MTITLSNDESTTESDKEKMDNTDDSDMSPLEMAKGKVLSKGNIIKPDLPKLQDVRLVKESNTFCVESHVGKQMKATHKFVNQCTTNRVLKLLHMDLMDILLPSSSLIFSFTVQPKPPQKNFVHCRTLSGLTNRHCQLMPHHPSSLVLPTSHQASFSVRKASPAIAFPFASYPC</sequence>
<evidence type="ECO:0000313" key="2">
    <source>
        <dbReference type="EMBL" id="TYK22878.1"/>
    </source>
</evidence>
<gene>
    <name evidence="2" type="ORF">E5676_scaffold334G00160</name>
</gene>
<dbReference type="AlphaFoldDB" id="A0A5D3DHC3"/>
<organism evidence="2 3">
    <name type="scientific">Cucumis melo var. makuwa</name>
    <name type="common">Oriental melon</name>
    <dbReference type="NCBI Taxonomy" id="1194695"/>
    <lineage>
        <taxon>Eukaryota</taxon>
        <taxon>Viridiplantae</taxon>
        <taxon>Streptophyta</taxon>
        <taxon>Embryophyta</taxon>
        <taxon>Tracheophyta</taxon>
        <taxon>Spermatophyta</taxon>
        <taxon>Magnoliopsida</taxon>
        <taxon>eudicotyledons</taxon>
        <taxon>Gunneridae</taxon>
        <taxon>Pentapetalae</taxon>
        <taxon>rosids</taxon>
        <taxon>fabids</taxon>
        <taxon>Cucurbitales</taxon>
        <taxon>Cucurbitaceae</taxon>
        <taxon>Benincaseae</taxon>
        <taxon>Cucumis</taxon>
    </lineage>
</organism>
<reference evidence="2 3" key="1">
    <citation type="submission" date="2019-08" db="EMBL/GenBank/DDBJ databases">
        <title>Draft genome sequences of two oriental melons (Cucumis melo L. var makuwa).</title>
        <authorList>
            <person name="Kwon S.-Y."/>
        </authorList>
    </citation>
    <scope>NUCLEOTIDE SEQUENCE [LARGE SCALE GENOMIC DNA]</scope>
    <source>
        <strain evidence="3">cv. Chang Bougi</strain>
        <tissue evidence="2">Leaf</tissue>
    </source>
</reference>
<feature type="region of interest" description="Disordered" evidence="1">
    <location>
        <begin position="1"/>
        <end position="29"/>
    </location>
</feature>
<proteinExistence type="predicted"/>
<name>A0A5D3DHC3_CUCMM</name>
<dbReference type="Proteomes" id="UP000321947">
    <property type="component" value="Unassembled WGS sequence"/>
</dbReference>
<evidence type="ECO:0000313" key="3">
    <source>
        <dbReference type="Proteomes" id="UP000321947"/>
    </source>
</evidence>
<protein>
    <submittedName>
        <fullName evidence="2">Uncharacterized protein</fullName>
    </submittedName>
</protein>
<evidence type="ECO:0000256" key="1">
    <source>
        <dbReference type="SAM" id="MobiDB-lite"/>
    </source>
</evidence>